<comment type="caution">
    <text evidence="5">The sequence shown here is derived from an EMBL/GenBank/DDBJ whole genome shotgun (WGS) entry which is preliminary data.</text>
</comment>
<dbReference type="RefSeq" id="WP_061568158.1">
    <property type="nucleotide sequence ID" value="NZ_LQYT01000013.1"/>
</dbReference>
<dbReference type="Pfam" id="PF00005">
    <property type="entry name" value="ABC_tran"/>
    <property type="match status" value="1"/>
</dbReference>
<dbReference type="SMART" id="SM00382">
    <property type="entry name" value="AAA"/>
    <property type="match status" value="1"/>
</dbReference>
<dbReference type="PANTHER" id="PTHR42939">
    <property type="entry name" value="ABC TRANSPORTER ATP-BINDING PROTEIN ALBC-RELATED"/>
    <property type="match status" value="1"/>
</dbReference>
<dbReference type="InterPro" id="IPR003439">
    <property type="entry name" value="ABC_transporter-like_ATP-bd"/>
</dbReference>
<protein>
    <recommendedName>
        <fullName evidence="4">ABC transporter domain-containing protein</fullName>
    </recommendedName>
</protein>
<dbReference type="CDD" id="cd03230">
    <property type="entry name" value="ABC_DR_subfamily_A"/>
    <property type="match status" value="1"/>
</dbReference>
<dbReference type="GO" id="GO:0016887">
    <property type="term" value="F:ATP hydrolysis activity"/>
    <property type="evidence" value="ECO:0007669"/>
    <property type="project" value="InterPro"/>
</dbReference>
<dbReference type="InterPro" id="IPR003593">
    <property type="entry name" value="AAA+_ATPase"/>
</dbReference>
<evidence type="ECO:0000256" key="2">
    <source>
        <dbReference type="ARBA" id="ARBA00022741"/>
    </source>
</evidence>
<dbReference type="PANTHER" id="PTHR42939:SF1">
    <property type="entry name" value="ABC TRANSPORTER ATP-BINDING PROTEIN ALBC-RELATED"/>
    <property type="match status" value="1"/>
</dbReference>
<dbReference type="PROSITE" id="PS00211">
    <property type="entry name" value="ABC_TRANSPORTER_1"/>
    <property type="match status" value="1"/>
</dbReference>
<dbReference type="PROSITE" id="PS50893">
    <property type="entry name" value="ABC_TRANSPORTER_2"/>
    <property type="match status" value="1"/>
</dbReference>
<dbReference type="InterPro" id="IPR017871">
    <property type="entry name" value="ABC_transporter-like_CS"/>
</dbReference>
<keyword evidence="2" id="KW-0547">Nucleotide-binding</keyword>
<dbReference type="OrthoDB" id="9804819at2"/>
<reference evidence="5 6" key="1">
    <citation type="submission" date="2016-01" db="EMBL/GenBank/DDBJ databases">
        <title>Draft Genome Sequences of Seven Thermophilic Sporeformers Isolated from Foods.</title>
        <authorList>
            <person name="Berendsen E.M."/>
            <person name="Wells-Bennik M.H."/>
            <person name="Krawcyk A.O."/>
            <person name="De Jong A."/>
            <person name="Holsappel S."/>
            <person name="Eijlander R.T."/>
            <person name="Kuipers O.P."/>
        </authorList>
    </citation>
    <scope>NUCLEOTIDE SEQUENCE [LARGE SCALE GENOMIC DNA]</scope>
    <source>
        <strain evidence="5 6">B4135</strain>
    </source>
</reference>
<dbReference type="InterPro" id="IPR027417">
    <property type="entry name" value="P-loop_NTPase"/>
</dbReference>
<evidence type="ECO:0000313" key="5">
    <source>
        <dbReference type="EMBL" id="KYD22136.1"/>
    </source>
</evidence>
<dbReference type="EMBL" id="LQYT01000013">
    <property type="protein sequence ID" value="KYD22136.1"/>
    <property type="molecule type" value="Genomic_DNA"/>
</dbReference>
<name>A0A150MCE0_9BACI</name>
<organism evidence="5 6">
    <name type="scientific">Caldibacillus debilis</name>
    <dbReference type="NCBI Taxonomy" id="301148"/>
    <lineage>
        <taxon>Bacteria</taxon>
        <taxon>Bacillati</taxon>
        <taxon>Bacillota</taxon>
        <taxon>Bacilli</taxon>
        <taxon>Bacillales</taxon>
        <taxon>Bacillaceae</taxon>
        <taxon>Caldibacillus</taxon>
    </lineage>
</organism>
<dbReference type="Proteomes" id="UP000075683">
    <property type="component" value="Unassembled WGS sequence"/>
</dbReference>
<evidence type="ECO:0000256" key="1">
    <source>
        <dbReference type="ARBA" id="ARBA00022448"/>
    </source>
</evidence>
<dbReference type="Gene3D" id="3.40.50.300">
    <property type="entry name" value="P-loop containing nucleotide triphosphate hydrolases"/>
    <property type="match status" value="1"/>
</dbReference>
<accession>A0A150MCE0</accession>
<dbReference type="STRING" id="301148.B4135_1481"/>
<sequence>MIEVKNIKKKYGRKQVLKGVSFTAKKGEITCLIGVNGVGKTTILKAIMGLTPYYGGEILINGKRIHKGTYEKITFIPDAFIMPSSMKISEAMAFMKDFYAGWNEERARELLEFFRLKEEDRIANLSKGNMAKVNLLLGLALDVDFVLMDEPFSGIDIFTREQIAEVFTTHLIEDRGVIITTHEINDIEHLIDKAVLLDEGVVVKEFNVEEIREREGKSVVDVMREVYRP</sequence>
<dbReference type="InterPro" id="IPR051782">
    <property type="entry name" value="ABC_Transporter_VariousFunc"/>
</dbReference>
<evidence type="ECO:0000259" key="4">
    <source>
        <dbReference type="PROSITE" id="PS50893"/>
    </source>
</evidence>
<keyword evidence="3" id="KW-0067">ATP-binding</keyword>
<feature type="domain" description="ABC transporter" evidence="4">
    <location>
        <begin position="2"/>
        <end position="224"/>
    </location>
</feature>
<gene>
    <name evidence="5" type="ORF">B4135_1481</name>
</gene>
<proteinExistence type="predicted"/>
<dbReference type="AlphaFoldDB" id="A0A150MCE0"/>
<evidence type="ECO:0000313" key="6">
    <source>
        <dbReference type="Proteomes" id="UP000075683"/>
    </source>
</evidence>
<dbReference type="SUPFAM" id="SSF52540">
    <property type="entry name" value="P-loop containing nucleoside triphosphate hydrolases"/>
    <property type="match status" value="1"/>
</dbReference>
<dbReference type="PATRIC" id="fig|301148.3.peg.889"/>
<dbReference type="GO" id="GO:0005524">
    <property type="term" value="F:ATP binding"/>
    <property type="evidence" value="ECO:0007669"/>
    <property type="project" value="UniProtKB-KW"/>
</dbReference>
<evidence type="ECO:0000256" key="3">
    <source>
        <dbReference type="ARBA" id="ARBA00022840"/>
    </source>
</evidence>
<keyword evidence="1" id="KW-0813">Transport</keyword>